<dbReference type="InterPro" id="IPR036412">
    <property type="entry name" value="HAD-like_sf"/>
</dbReference>
<organism evidence="4 5">
    <name type="scientific">Desemzia incerta</name>
    <dbReference type="NCBI Taxonomy" id="82801"/>
    <lineage>
        <taxon>Bacteria</taxon>
        <taxon>Bacillati</taxon>
        <taxon>Bacillota</taxon>
        <taxon>Bacilli</taxon>
        <taxon>Lactobacillales</taxon>
        <taxon>Carnobacteriaceae</taxon>
        <taxon>Desemzia</taxon>
    </lineage>
</organism>
<dbReference type="SUPFAM" id="SSF56784">
    <property type="entry name" value="HAD-like"/>
    <property type="match status" value="1"/>
</dbReference>
<dbReference type="GO" id="GO:0044281">
    <property type="term" value="P:small molecule metabolic process"/>
    <property type="evidence" value="ECO:0007669"/>
    <property type="project" value="UniProtKB-ARBA"/>
</dbReference>
<dbReference type="Pfam" id="PF00702">
    <property type="entry name" value="Hydrolase"/>
    <property type="match status" value="1"/>
</dbReference>
<dbReference type="AlphaFoldDB" id="A0A1I5X331"/>
<dbReference type="InterPro" id="IPR023214">
    <property type="entry name" value="HAD_sf"/>
</dbReference>
<dbReference type="InterPro" id="IPR051400">
    <property type="entry name" value="HAD-like_hydrolase"/>
</dbReference>
<evidence type="ECO:0000256" key="2">
    <source>
        <dbReference type="ARBA" id="ARBA00022801"/>
    </source>
</evidence>
<dbReference type="SFLD" id="SFLDS00003">
    <property type="entry name" value="Haloacid_Dehalogenase"/>
    <property type="match status" value="1"/>
</dbReference>
<dbReference type="PANTHER" id="PTHR46470">
    <property type="entry name" value="N-ACYLNEURAMINATE-9-PHOSPHATASE"/>
    <property type="match status" value="1"/>
</dbReference>
<dbReference type="RefSeq" id="WP_177192506.1">
    <property type="nucleotide sequence ID" value="NZ_FOXW01000004.1"/>
</dbReference>
<gene>
    <name evidence="4" type="ORF">SAMN04488506_1155</name>
</gene>
<dbReference type="InterPro" id="IPR006439">
    <property type="entry name" value="HAD-SF_hydro_IA"/>
</dbReference>
<keyword evidence="3" id="KW-0460">Magnesium</keyword>
<proteinExistence type="predicted"/>
<dbReference type="Proteomes" id="UP000199136">
    <property type="component" value="Unassembled WGS sequence"/>
</dbReference>
<dbReference type="GO" id="GO:0016787">
    <property type="term" value="F:hydrolase activity"/>
    <property type="evidence" value="ECO:0007669"/>
    <property type="project" value="UniProtKB-KW"/>
</dbReference>
<accession>A0A1I5X331</accession>
<comment type="cofactor">
    <cofactor evidence="1">
        <name>Mg(2+)</name>
        <dbReference type="ChEBI" id="CHEBI:18420"/>
    </cofactor>
</comment>
<evidence type="ECO:0000313" key="5">
    <source>
        <dbReference type="Proteomes" id="UP000199136"/>
    </source>
</evidence>
<keyword evidence="5" id="KW-1185">Reference proteome</keyword>
<evidence type="ECO:0000313" key="4">
    <source>
        <dbReference type="EMBL" id="SFQ26348.1"/>
    </source>
</evidence>
<dbReference type="Gene3D" id="1.10.150.520">
    <property type="match status" value="1"/>
</dbReference>
<dbReference type="NCBIfam" id="TIGR01549">
    <property type="entry name" value="HAD-SF-IA-v1"/>
    <property type="match status" value="1"/>
</dbReference>
<dbReference type="SFLD" id="SFLDG01129">
    <property type="entry name" value="C1.5:_HAD__Beta-PGM__Phosphata"/>
    <property type="match status" value="1"/>
</dbReference>
<reference evidence="4 5" key="1">
    <citation type="submission" date="2016-10" db="EMBL/GenBank/DDBJ databases">
        <authorList>
            <person name="de Groot N.N."/>
        </authorList>
    </citation>
    <scope>NUCLEOTIDE SEQUENCE [LARGE SCALE GENOMIC DNA]</scope>
    <source>
        <strain evidence="4 5">DSM 20581</strain>
    </source>
</reference>
<dbReference type="EMBL" id="FOXW01000004">
    <property type="protein sequence ID" value="SFQ26348.1"/>
    <property type="molecule type" value="Genomic_DNA"/>
</dbReference>
<dbReference type="Gene3D" id="3.40.50.1000">
    <property type="entry name" value="HAD superfamily/HAD-like"/>
    <property type="match status" value="1"/>
</dbReference>
<protein>
    <submittedName>
        <fullName evidence="4">Putative hydrolase of the HAD superfamily</fullName>
    </submittedName>
</protein>
<evidence type="ECO:0000256" key="3">
    <source>
        <dbReference type="ARBA" id="ARBA00022842"/>
    </source>
</evidence>
<dbReference type="STRING" id="82801.SAMN04488506_1155"/>
<sequence>MIKAVGLDLDDTLYDRNQVYERTLQAMEQDVVTTGVSFQEFNEVFQEESQIEFQKFTKGLKGETTFKIDRVLSTYQRLGHPLKYEQALKFNELYLYHKKQIELRPGMAKLIDYLRSIGMELFVLTNGAAATQASKLQYLGVDKQIPVEKSFISDEIGVAKPNREIFNVVEDSLGLAGSEILYIGDHYENDILGCMKNDWAAVYYNVNEESVEDENVVQFSSDQQVYEYVKSLV</sequence>
<dbReference type="PANTHER" id="PTHR46470:SF4">
    <property type="entry name" value="5-AMINO-6-(5-PHOSPHO-D-RIBITYLAMINO)URACIL PHOSPHATASE YIGB"/>
    <property type="match status" value="1"/>
</dbReference>
<evidence type="ECO:0000256" key="1">
    <source>
        <dbReference type="ARBA" id="ARBA00001946"/>
    </source>
</evidence>
<name>A0A1I5X331_9LACT</name>
<keyword evidence="2 4" id="KW-0378">Hydrolase</keyword>